<comment type="caution">
    <text evidence="1">The sequence shown here is derived from an EMBL/GenBank/DDBJ whole genome shotgun (WGS) entry which is preliminary data.</text>
</comment>
<dbReference type="EMBL" id="NOZQ01000070">
    <property type="protein sequence ID" value="OYD16353.1"/>
    <property type="molecule type" value="Genomic_DNA"/>
</dbReference>
<accession>A0A235BVB6</accession>
<gene>
    <name evidence="1" type="ORF">CH333_03570</name>
</gene>
<organism evidence="1 2">
    <name type="scientific">candidate division WOR-3 bacterium JGI_Cruoil_03_44_89</name>
    <dbReference type="NCBI Taxonomy" id="1973748"/>
    <lineage>
        <taxon>Bacteria</taxon>
        <taxon>Bacteria division WOR-3</taxon>
    </lineage>
</organism>
<dbReference type="Proteomes" id="UP000215215">
    <property type="component" value="Unassembled WGS sequence"/>
</dbReference>
<protein>
    <submittedName>
        <fullName evidence="1">Uncharacterized protein</fullName>
    </submittedName>
</protein>
<evidence type="ECO:0000313" key="2">
    <source>
        <dbReference type="Proteomes" id="UP000215215"/>
    </source>
</evidence>
<name>A0A235BVB6_UNCW3</name>
<dbReference type="AlphaFoldDB" id="A0A235BVB6"/>
<reference evidence="1 2" key="1">
    <citation type="submission" date="2017-07" db="EMBL/GenBank/DDBJ databases">
        <title>Recovery of genomes from metagenomes via a dereplication, aggregation, and scoring strategy.</title>
        <authorList>
            <person name="Sieber C.M."/>
            <person name="Probst A.J."/>
            <person name="Sharrar A."/>
            <person name="Thomas B.C."/>
            <person name="Hess M."/>
            <person name="Tringe S.G."/>
            <person name="Banfield J.F."/>
        </authorList>
    </citation>
    <scope>NUCLEOTIDE SEQUENCE [LARGE SCALE GENOMIC DNA]</scope>
    <source>
        <strain evidence="1">JGI_Cruoil_03_44_89</strain>
    </source>
</reference>
<evidence type="ECO:0000313" key="1">
    <source>
        <dbReference type="EMBL" id="OYD16353.1"/>
    </source>
</evidence>
<proteinExistence type="predicted"/>
<sequence length="279" mass="31656">MGSTIHFLVDKNDILWYNRIVAKRINEKKMKTIETVPTKKARYIFPEYIRTFMNKNIKTIIHKILFPVLGGFPLLFFTGCVTVPPLYETSTIRKGFTPQCGFSYEWADYKGDTLTYSYDFLRMDLLGSYGFTDRVSIDARLYGAVGKGRYSTPTEDGEIPYYFGVFGGIRLSPFPSERIVPAIQVGIQTFLFIPMMSSALLLGVKDEEGHEFLTLGIRTLSYLPEYVVPYAVCVSLHPKVWLNPASISFGMSLFPLNESKPFKNGLNPQDFSVGIGFNF</sequence>